<dbReference type="HOGENOM" id="CLU_067322_2_5_6"/>
<keyword evidence="5" id="KW-0472">Membrane</keyword>
<keyword evidence="5" id="KW-0812">Transmembrane</keyword>
<dbReference type="Proteomes" id="UP000028493">
    <property type="component" value="Unassembled WGS sequence"/>
</dbReference>
<organism evidence="7 8">
    <name type="scientific">Xenorhabdus bovienii str. kraussei Becker Underwood</name>
    <dbReference type="NCBI Taxonomy" id="1398204"/>
    <lineage>
        <taxon>Bacteria</taxon>
        <taxon>Pseudomonadati</taxon>
        <taxon>Pseudomonadota</taxon>
        <taxon>Gammaproteobacteria</taxon>
        <taxon>Enterobacterales</taxon>
        <taxon>Morganellaceae</taxon>
        <taxon>Xenorhabdus</taxon>
    </lineage>
</organism>
<evidence type="ECO:0000256" key="4">
    <source>
        <dbReference type="ARBA" id="ARBA00023172"/>
    </source>
</evidence>
<gene>
    <name evidence="7" type="ORF">XBKB1_450006</name>
</gene>
<dbReference type="InterPro" id="IPR032874">
    <property type="entry name" value="DDE_dom"/>
</dbReference>
<comment type="function">
    <text evidence="1">Involved in the transposition of the insertion sequence.</text>
</comment>
<evidence type="ECO:0000256" key="1">
    <source>
        <dbReference type="ARBA" id="ARBA00002286"/>
    </source>
</evidence>
<keyword evidence="2" id="KW-0815">Transposition</keyword>
<dbReference type="NCBIfam" id="NF033587">
    <property type="entry name" value="transpos_IS6"/>
    <property type="match status" value="1"/>
</dbReference>
<name>A0A077PPB2_XENBV</name>
<keyword evidence="4" id="KW-0233">DNA recombination</keyword>
<reference evidence="7" key="1">
    <citation type="submission" date="2013-07" db="EMBL/GenBank/DDBJ databases">
        <title>Sub-species coevolution in mutualistic symbiosis.</title>
        <authorList>
            <person name="Murfin K."/>
            <person name="Klassen J."/>
            <person name="Lee M."/>
            <person name="Forst S."/>
            <person name="Stock P."/>
            <person name="Goodrich-Blair H."/>
        </authorList>
    </citation>
    <scope>NUCLEOTIDE SEQUENCE [LARGE SCALE GENOMIC DNA]</scope>
    <source>
        <strain evidence="7">Kraussei Becker Underwood</strain>
    </source>
</reference>
<feature type="domain" description="DDE" evidence="6">
    <location>
        <begin position="1"/>
        <end position="119"/>
    </location>
</feature>
<dbReference type="InterPro" id="IPR047930">
    <property type="entry name" value="Transpos_IS6"/>
</dbReference>
<keyword evidence="5" id="KW-1133">Transmembrane helix</keyword>
<dbReference type="GO" id="GO:0032196">
    <property type="term" value="P:transposition"/>
    <property type="evidence" value="ECO:0007669"/>
    <property type="project" value="UniProtKB-KW"/>
</dbReference>
<protein>
    <submittedName>
        <fullName evidence="7">Transposase</fullName>
    </submittedName>
</protein>
<evidence type="ECO:0000256" key="3">
    <source>
        <dbReference type="ARBA" id="ARBA00023125"/>
    </source>
</evidence>
<dbReference type="InterPro" id="IPR052183">
    <property type="entry name" value="IS_Transposase"/>
</dbReference>
<sequence>MDETYIKVKGQWKYLYRSVDTDGQTIDFLLTARRDAEAALRFFCKAIRRYGRPTVVTIDKSGANKAAVDELNQGKPKDNDIIIRQNKSLNNLIEQDHRHVKRRTRPMLGFKSFPRIIAFVFRSIGIFYTLCIDN</sequence>
<feature type="transmembrane region" description="Helical" evidence="5">
    <location>
        <begin position="112"/>
        <end position="130"/>
    </location>
</feature>
<dbReference type="AlphaFoldDB" id="A0A077PPB2"/>
<dbReference type="InterPro" id="IPR012337">
    <property type="entry name" value="RNaseH-like_sf"/>
</dbReference>
<evidence type="ECO:0000256" key="5">
    <source>
        <dbReference type="SAM" id="Phobius"/>
    </source>
</evidence>
<dbReference type="GO" id="GO:0006310">
    <property type="term" value="P:DNA recombination"/>
    <property type="evidence" value="ECO:0007669"/>
    <property type="project" value="UniProtKB-KW"/>
</dbReference>
<evidence type="ECO:0000256" key="2">
    <source>
        <dbReference type="ARBA" id="ARBA00022578"/>
    </source>
</evidence>
<dbReference type="InterPro" id="IPR036397">
    <property type="entry name" value="RNaseH_sf"/>
</dbReference>
<accession>A0A077PPB2</accession>
<evidence type="ECO:0000313" key="7">
    <source>
        <dbReference type="EMBL" id="CDH26145.1"/>
    </source>
</evidence>
<evidence type="ECO:0000313" key="8">
    <source>
        <dbReference type="Proteomes" id="UP000028493"/>
    </source>
</evidence>
<proteinExistence type="predicted"/>
<dbReference type="Pfam" id="PF13610">
    <property type="entry name" value="DDE_Tnp_IS240"/>
    <property type="match status" value="1"/>
</dbReference>
<evidence type="ECO:0000259" key="6">
    <source>
        <dbReference type="Pfam" id="PF13610"/>
    </source>
</evidence>
<dbReference type="Gene3D" id="3.30.420.10">
    <property type="entry name" value="Ribonuclease H-like superfamily/Ribonuclease H"/>
    <property type="match status" value="1"/>
</dbReference>
<comment type="caution">
    <text evidence="7">The sequence shown here is derived from an EMBL/GenBank/DDBJ whole genome shotgun (WGS) entry which is preliminary data.</text>
</comment>
<dbReference type="PANTHER" id="PTHR35528:SF3">
    <property type="entry name" value="BLL1675 PROTEIN"/>
    <property type="match status" value="1"/>
</dbReference>
<dbReference type="EMBL" id="CBSZ010000379">
    <property type="protein sequence ID" value="CDH26145.1"/>
    <property type="molecule type" value="Genomic_DNA"/>
</dbReference>
<keyword evidence="3" id="KW-0238">DNA-binding</keyword>
<dbReference type="GO" id="GO:0003677">
    <property type="term" value="F:DNA binding"/>
    <property type="evidence" value="ECO:0007669"/>
    <property type="project" value="UniProtKB-KW"/>
</dbReference>
<dbReference type="SUPFAM" id="SSF53098">
    <property type="entry name" value="Ribonuclease H-like"/>
    <property type="match status" value="1"/>
</dbReference>
<dbReference type="PANTHER" id="PTHR35528">
    <property type="entry name" value="BLL1675 PROTEIN"/>
    <property type="match status" value="1"/>
</dbReference>